<protein>
    <submittedName>
        <fullName evidence="1">Uncharacterized protein</fullName>
    </submittedName>
</protein>
<dbReference type="EMBL" id="CP159837">
    <property type="protein sequence ID" value="XCM39742.1"/>
    <property type="molecule type" value="Genomic_DNA"/>
</dbReference>
<evidence type="ECO:0000313" key="1">
    <source>
        <dbReference type="EMBL" id="XCM39742.1"/>
    </source>
</evidence>
<dbReference type="RefSeq" id="WP_054469472.1">
    <property type="nucleotide sequence ID" value="NZ_CP159837.1"/>
</dbReference>
<gene>
    <name evidence="1" type="ORF">ABWT76_002692</name>
</gene>
<name>A0AAU8JLK3_9CYAN</name>
<organism evidence="1">
    <name type="scientific">Planktothricoides raciborskii GIHE-MW2</name>
    <dbReference type="NCBI Taxonomy" id="2792601"/>
    <lineage>
        <taxon>Bacteria</taxon>
        <taxon>Bacillati</taxon>
        <taxon>Cyanobacteriota</taxon>
        <taxon>Cyanophyceae</taxon>
        <taxon>Oscillatoriophycideae</taxon>
        <taxon>Oscillatoriales</taxon>
        <taxon>Oscillatoriaceae</taxon>
        <taxon>Planktothricoides</taxon>
    </lineage>
</organism>
<proteinExistence type="predicted"/>
<sequence>MTNDFMQLYAFLPGFRGAAISPDRLSTSVHAGNQFFTIRCWRINEKIKTQFRIPRYLILSSPPTWEYSDPCDLNFKGVAPRQI</sequence>
<dbReference type="AlphaFoldDB" id="A0AAU8JLK3"/>
<reference evidence="1" key="1">
    <citation type="submission" date="2024-07" db="EMBL/GenBank/DDBJ databases">
        <authorList>
            <person name="Kim Y.J."/>
            <person name="Jeong J.Y."/>
        </authorList>
    </citation>
    <scope>NUCLEOTIDE SEQUENCE</scope>
    <source>
        <strain evidence="1">GIHE-MW2</strain>
    </source>
</reference>
<accession>A0AAU8JLK3</accession>